<keyword evidence="2" id="KW-0159">Chromosome partition</keyword>
<dbReference type="FunFam" id="1.10.10.2830:FF:000001">
    <property type="entry name" value="Chromosome partitioning protein ParB"/>
    <property type="match status" value="1"/>
</dbReference>
<evidence type="ECO:0000256" key="2">
    <source>
        <dbReference type="ARBA" id="ARBA00022829"/>
    </source>
</evidence>
<dbReference type="InterPro" id="IPR050336">
    <property type="entry name" value="Chromosome_partition/occlusion"/>
</dbReference>
<dbReference type="Proteomes" id="UP000316562">
    <property type="component" value="Unassembled WGS sequence"/>
</dbReference>
<keyword evidence="3" id="KW-0238">DNA-binding</keyword>
<name>A0A519BIR3_ACIG2</name>
<dbReference type="GO" id="GO:0007059">
    <property type="term" value="P:chromosome segregation"/>
    <property type="evidence" value="ECO:0007669"/>
    <property type="project" value="UniProtKB-KW"/>
</dbReference>
<dbReference type="Gene3D" id="1.10.10.2830">
    <property type="match status" value="1"/>
</dbReference>
<dbReference type="Pfam" id="PF02195">
    <property type="entry name" value="ParB_N"/>
    <property type="match status" value="1"/>
</dbReference>
<dbReference type="SUPFAM" id="SSF109709">
    <property type="entry name" value="KorB DNA-binding domain-like"/>
    <property type="match status" value="1"/>
</dbReference>
<dbReference type="EMBL" id="SGBC01000001">
    <property type="protein sequence ID" value="RZD17160.1"/>
    <property type="molecule type" value="Genomic_DNA"/>
</dbReference>
<gene>
    <name evidence="5" type="ORF">EVJ46_02725</name>
</gene>
<evidence type="ECO:0000256" key="3">
    <source>
        <dbReference type="ARBA" id="ARBA00023125"/>
    </source>
</evidence>
<protein>
    <submittedName>
        <fullName evidence="5">ParB/RepB/Spo0J family partition protein</fullName>
    </submittedName>
</protein>
<comment type="similarity">
    <text evidence="1">Belongs to the ParB family.</text>
</comment>
<dbReference type="InterPro" id="IPR036086">
    <property type="entry name" value="ParB/Sulfiredoxin_sf"/>
</dbReference>
<dbReference type="Pfam" id="PF17762">
    <property type="entry name" value="HTH_ParB"/>
    <property type="match status" value="1"/>
</dbReference>
<sequence>MFEHKQDKTLKIKRNVLGRGLGALLSDNGEGVETSDYKIFEIDINKIKTGIYQPRIYFDDKKLEELKNSIKENGIIQPLLITKSSANTEGGAGGEIYDLIAGERRYRAAKQLNFKTVPAIIKDLSGSKAIEVALIENIQRQDLNVIEEAQCYKRLIDEFNLTHEELSAKIGKDRATITNMLRLLALSPEIKENIINGVISPSHARNLIGLSETEALSLTDKIDKEKLTVREVEEYVKNLKTINDTAASAKNKTKNKNTGSSSDRKFSALQAQIKDYENKIFEKMQAQVKINYKINHQKNKVQGNIEIKFNSDSQLEKIIESLLA</sequence>
<dbReference type="InterPro" id="IPR041468">
    <property type="entry name" value="HTH_ParB/Spo0J"/>
</dbReference>
<accession>A0A519BIR3</accession>
<dbReference type="FunFam" id="3.90.1530.30:FF:000001">
    <property type="entry name" value="Chromosome partitioning protein ParB"/>
    <property type="match status" value="1"/>
</dbReference>
<dbReference type="NCBIfam" id="TIGR00180">
    <property type="entry name" value="parB_part"/>
    <property type="match status" value="1"/>
</dbReference>
<dbReference type="PANTHER" id="PTHR33375:SF1">
    <property type="entry name" value="CHROMOSOME-PARTITIONING PROTEIN PARB-RELATED"/>
    <property type="match status" value="1"/>
</dbReference>
<dbReference type="InterPro" id="IPR003115">
    <property type="entry name" value="ParB_N"/>
</dbReference>
<dbReference type="SUPFAM" id="SSF110849">
    <property type="entry name" value="ParB/Sulfiredoxin"/>
    <property type="match status" value="1"/>
</dbReference>
<dbReference type="PANTHER" id="PTHR33375">
    <property type="entry name" value="CHROMOSOME-PARTITIONING PROTEIN PARB-RELATED"/>
    <property type="match status" value="1"/>
</dbReference>
<dbReference type="GO" id="GO:0005694">
    <property type="term" value="C:chromosome"/>
    <property type="evidence" value="ECO:0007669"/>
    <property type="project" value="TreeGrafter"/>
</dbReference>
<evidence type="ECO:0000259" key="4">
    <source>
        <dbReference type="SMART" id="SM00470"/>
    </source>
</evidence>
<comment type="caution">
    <text evidence="5">The sequence shown here is derived from an EMBL/GenBank/DDBJ whole genome shotgun (WGS) entry which is preliminary data.</text>
</comment>
<organism evidence="5 6">
    <name type="scientific">Acididesulfobacter guangdongensis</name>
    <dbReference type="NCBI Taxonomy" id="2597225"/>
    <lineage>
        <taxon>Bacteria</taxon>
        <taxon>Deltaproteobacteria</taxon>
        <taxon>Candidatus Acidulodesulfobacterales</taxon>
        <taxon>Candidatus Acididesulfobacter</taxon>
    </lineage>
</organism>
<evidence type="ECO:0000313" key="6">
    <source>
        <dbReference type="Proteomes" id="UP000316562"/>
    </source>
</evidence>
<dbReference type="Gene3D" id="3.90.1530.30">
    <property type="match status" value="1"/>
</dbReference>
<feature type="domain" description="ParB-like N-terminal" evidence="4">
    <location>
        <begin position="40"/>
        <end position="138"/>
    </location>
</feature>
<dbReference type="SMART" id="SM00470">
    <property type="entry name" value="ParB"/>
    <property type="match status" value="1"/>
</dbReference>
<dbReference type="InterPro" id="IPR004437">
    <property type="entry name" value="ParB/RepB/Spo0J"/>
</dbReference>
<reference evidence="5 6" key="1">
    <citation type="journal article" date="2019" name="ISME J.">
        <title>Insights into ecological role of a new deltaproteobacterial order Candidatus Acidulodesulfobacterales by metagenomics and metatranscriptomics.</title>
        <authorList>
            <person name="Tan S."/>
            <person name="Liu J."/>
            <person name="Fang Y."/>
            <person name="Hedlund B.P."/>
            <person name="Lian Z.H."/>
            <person name="Huang L.Y."/>
            <person name="Li J.T."/>
            <person name="Huang L.N."/>
            <person name="Li W.J."/>
            <person name="Jiang H.C."/>
            <person name="Dong H.L."/>
            <person name="Shu W.S."/>
        </authorList>
    </citation>
    <scope>NUCLEOTIDE SEQUENCE [LARGE SCALE GENOMIC DNA]</scope>
    <source>
        <strain evidence="5">AP2</strain>
    </source>
</reference>
<dbReference type="GO" id="GO:0003677">
    <property type="term" value="F:DNA binding"/>
    <property type="evidence" value="ECO:0007669"/>
    <property type="project" value="UniProtKB-KW"/>
</dbReference>
<dbReference type="AlphaFoldDB" id="A0A519BIR3"/>
<proteinExistence type="inferred from homology"/>
<evidence type="ECO:0000313" key="5">
    <source>
        <dbReference type="EMBL" id="RZD17160.1"/>
    </source>
</evidence>
<evidence type="ECO:0000256" key="1">
    <source>
        <dbReference type="ARBA" id="ARBA00006295"/>
    </source>
</evidence>
<dbReference type="CDD" id="cd16393">
    <property type="entry name" value="SPO0J_N"/>
    <property type="match status" value="1"/>
</dbReference>